<dbReference type="EMBL" id="MU004191">
    <property type="protein sequence ID" value="KAF2493962.1"/>
    <property type="molecule type" value="Genomic_DNA"/>
</dbReference>
<evidence type="ECO:0000313" key="1">
    <source>
        <dbReference type="EMBL" id="KAF2493962.1"/>
    </source>
</evidence>
<evidence type="ECO:0000313" key="2">
    <source>
        <dbReference type="Proteomes" id="UP000799750"/>
    </source>
</evidence>
<accession>A0A6A6QP03</accession>
<dbReference type="InterPro" id="IPR021858">
    <property type="entry name" value="Fun_TF"/>
</dbReference>
<dbReference type="AlphaFoldDB" id="A0A6A6QP03"/>
<organism evidence="1 2">
    <name type="scientific">Lophium mytilinum</name>
    <dbReference type="NCBI Taxonomy" id="390894"/>
    <lineage>
        <taxon>Eukaryota</taxon>
        <taxon>Fungi</taxon>
        <taxon>Dikarya</taxon>
        <taxon>Ascomycota</taxon>
        <taxon>Pezizomycotina</taxon>
        <taxon>Dothideomycetes</taxon>
        <taxon>Pleosporomycetidae</taxon>
        <taxon>Mytilinidiales</taxon>
        <taxon>Mytilinidiaceae</taxon>
        <taxon>Lophium</taxon>
    </lineage>
</organism>
<dbReference type="Pfam" id="PF11951">
    <property type="entry name" value="Fungal_trans_2"/>
    <property type="match status" value="1"/>
</dbReference>
<dbReference type="OrthoDB" id="4158087at2759"/>
<proteinExistence type="predicted"/>
<name>A0A6A6QP03_9PEZI</name>
<sequence length="473" mass="53212">MPFQFIDSNASIDRATRRRIRSHVAMGKNVGRKIVRPSRIKAFERRPETSKAIIHIPKISEHTYDLECTKDMVPGTPKLIGDWLSVLSFPEQPPGSKHLVQRAFSFISAPRHVPELSDAIDSTGASAMWVQFMFLDEACFHCAVAVSTIALNNLVTKQEEPAEALRHLSCTFRLVNERLSGKDTVSNTTIAVVLLLTQYERIQNRYCQGLVHLEGLHRMVELRGGICKLTRDAPGIAKKIFSAELEYALFLGSATRFSIEDIIPTSTAVVGLASSFKHQDSGRHHPNVLDTKLFKQLSTELQDLLVDMVYLAQLLNDASDGCRSALNSQIFHDTLILLGYRLVRIRPLGGPRSTSPLINIVHLGLALFLMTLLRRLDRRIVEIPLLSQLAHSAAKEELEDEEESHELLLWVLFIGGVSVFKQIDDAWLDPKIVRTRDALSLHTWDDVRRTLIKFPWVGAVHDNPGQLLYKRAS</sequence>
<dbReference type="PANTHER" id="PTHR37540">
    <property type="entry name" value="TRANSCRIPTION FACTOR (ACR-2), PUTATIVE-RELATED-RELATED"/>
    <property type="match status" value="1"/>
</dbReference>
<reference evidence="1" key="1">
    <citation type="journal article" date="2020" name="Stud. Mycol.">
        <title>101 Dothideomycetes genomes: a test case for predicting lifestyles and emergence of pathogens.</title>
        <authorList>
            <person name="Haridas S."/>
            <person name="Albert R."/>
            <person name="Binder M."/>
            <person name="Bloem J."/>
            <person name="Labutti K."/>
            <person name="Salamov A."/>
            <person name="Andreopoulos B."/>
            <person name="Baker S."/>
            <person name="Barry K."/>
            <person name="Bills G."/>
            <person name="Bluhm B."/>
            <person name="Cannon C."/>
            <person name="Castanera R."/>
            <person name="Culley D."/>
            <person name="Daum C."/>
            <person name="Ezra D."/>
            <person name="Gonzalez J."/>
            <person name="Henrissat B."/>
            <person name="Kuo A."/>
            <person name="Liang C."/>
            <person name="Lipzen A."/>
            <person name="Lutzoni F."/>
            <person name="Magnuson J."/>
            <person name="Mondo S."/>
            <person name="Nolan M."/>
            <person name="Ohm R."/>
            <person name="Pangilinan J."/>
            <person name="Park H.-J."/>
            <person name="Ramirez L."/>
            <person name="Alfaro M."/>
            <person name="Sun H."/>
            <person name="Tritt A."/>
            <person name="Yoshinaga Y."/>
            <person name="Zwiers L.-H."/>
            <person name="Turgeon B."/>
            <person name="Goodwin S."/>
            <person name="Spatafora J."/>
            <person name="Crous P."/>
            <person name="Grigoriev I."/>
        </authorList>
    </citation>
    <scope>NUCLEOTIDE SEQUENCE</scope>
    <source>
        <strain evidence="1">CBS 269.34</strain>
    </source>
</reference>
<protein>
    <submittedName>
        <fullName evidence="1">Uncharacterized protein</fullName>
    </submittedName>
</protein>
<dbReference type="Proteomes" id="UP000799750">
    <property type="component" value="Unassembled WGS sequence"/>
</dbReference>
<dbReference type="PANTHER" id="PTHR37540:SF9">
    <property type="entry name" value="ZN(2)-C6 FUNGAL-TYPE DOMAIN-CONTAINING PROTEIN"/>
    <property type="match status" value="1"/>
</dbReference>
<keyword evidence="2" id="KW-1185">Reference proteome</keyword>
<gene>
    <name evidence="1" type="ORF">BU16DRAFT_562918</name>
</gene>